<keyword evidence="2 5" id="KW-0812">Transmembrane</keyword>
<feature type="transmembrane region" description="Helical" evidence="5">
    <location>
        <begin position="240"/>
        <end position="267"/>
    </location>
</feature>
<reference evidence="6" key="1">
    <citation type="submission" date="2022-02" db="EMBL/GenBank/DDBJ databases">
        <title>Atlantic sturgeon de novo genome assembly.</title>
        <authorList>
            <person name="Stock M."/>
            <person name="Klopp C."/>
            <person name="Guiguen Y."/>
            <person name="Cabau C."/>
            <person name="Parinello H."/>
            <person name="Santidrian Yebra-Pimentel E."/>
            <person name="Kuhl H."/>
            <person name="Dirks R.P."/>
            <person name="Guessner J."/>
            <person name="Wuertz S."/>
            <person name="Du K."/>
            <person name="Schartl M."/>
        </authorList>
    </citation>
    <scope>NUCLEOTIDE SEQUENCE</scope>
    <source>
        <strain evidence="6">STURGEONOMICS-FGT-2020</strain>
        <tissue evidence="6">Whole blood</tissue>
    </source>
</reference>
<feature type="transmembrane region" description="Helical" evidence="5">
    <location>
        <begin position="215"/>
        <end position="234"/>
    </location>
</feature>
<feature type="transmembrane region" description="Helical" evidence="5">
    <location>
        <begin position="73"/>
        <end position="91"/>
    </location>
</feature>
<gene>
    <name evidence="6" type="primary">SLC22A13</name>
    <name evidence="6" type="ORF">AOXY_G6313</name>
</gene>
<keyword evidence="4 5" id="KW-0472">Membrane</keyword>
<evidence type="ECO:0000313" key="6">
    <source>
        <dbReference type="EMBL" id="KAK1171478.1"/>
    </source>
</evidence>
<evidence type="ECO:0000256" key="2">
    <source>
        <dbReference type="ARBA" id="ARBA00022692"/>
    </source>
</evidence>
<proteinExistence type="predicted"/>
<dbReference type="GO" id="GO:0022857">
    <property type="term" value="F:transmembrane transporter activity"/>
    <property type="evidence" value="ECO:0007669"/>
    <property type="project" value="InterPro"/>
</dbReference>
<evidence type="ECO:0000256" key="1">
    <source>
        <dbReference type="ARBA" id="ARBA00004141"/>
    </source>
</evidence>
<evidence type="ECO:0000313" key="7">
    <source>
        <dbReference type="Proteomes" id="UP001230051"/>
    </source>
</evidence>
<protein>
    <submittedName>
        <fullName evidence="6">Solute carrier family 22 member 13 isoform X1</fullName>
    </submittedName>
</protein>
<comment type="subcellular location">
    <subcellularLocation>
        <location evidence="1">Membrane</location>
        <topology evidence="1">Multi-pass membrane protein</topology>
    </subcellularLocation>
</comment>
<dbReference type="EMBL" id="JAGXEW010000005">
    <property type="protein sequence ID" value="KAK1171478.1"/>
    <property type="molecule type" value="Genomic_DNA"/>
</dbReference>
<dbReference type="Proteomes" id="UP001230051">
    <property type="component" value="Unassembled WGS sequence"/>
</dbReference>
<name>A0AAD8LQ06_ACIOX</name>
<dbReference type="Pfam" id="PF07690">
    <property type="entry name" value="MFS_1"/>
    <property type="match status" value="1"/>
</dbReference>
<evidence type="ECO:0000256" key="4">
    <source>
        <dbReference type="ARBA" id="ARBA00023136"/>
    </source>
</evidence>
<dbReference type="Gene3D" id="1.20.1250.20">
    <property type="entry name" value="MFS general substrate transporter like domains"/>
    <property type="match status" value="1"/>
</dbReference>
<feature type="transmembrane region" description="Helical" evidence="5">
    <location>
        <begin position="12"/>
        <end position="34"/>
    </location>
</feature>
<dbReference type="SUPFAM" id="SSF103473">
    <property type="entry name" value="MFS general substrate transporter"/>
    <property type="match status" value="1"/>
</dbReference>
<feature type="transmembrane region" description="Helical" evidence="5">
    <location>
        <begin position="46"/>
        <end position="67"/>
    </location>
</feature>
<keyword evidence="3 5" id="KW-1133">Transmembrane helix</keyword>
<evidence type="ECO:0000256" key="5">
    <source>
        <dbReference type="SAM" id="Phobius"/>
    </source>
</evidence>
<evidence type="ECO:0000256" key="3">
    <source>
        <dbReference type="ARBA" id="ARBA00022989"/>
    </source>
</evidence>
<dbReference type="InterPro" id="IPR011701">
    <property type="entry name" value="MFS"/>
</dbReference>
<dbReference type="PANTHER" id="PTHR24064">
    <property type="entry name" value="SOLUTE CARRIER FAMILY 22 MEMBER"/>
    <property type="match status" value="1"/>
</dbReference>
<organism evidence="6 7">
    <name type="scientific">Acipenser oxyrinchus oxyrinchus</name>
    <dbReference type="NCBI Taxonomy" id="40147"/>
    <lineage>
        <taxon>Eukaryota</taxon>
        <taxon>Metazoa</taxon>
        <taxon>Chordata</taxon>
        <taxon>Craniata</taxon>
        <taxon>Vertebrata</taxon>
        <taxon>Euteleostomi</taxon>
        <taxon>Actinopterygii</taxon>
        <taxon>Chondrostei</taxon>
        <taxon>Acipenseriformes</taxon>
        <taxon>Acipenseridae</taxon>
        <taxon>Acipenser</taxon>
    </lineage>
</organism>
<feature type="transmembrane region" description="Helical" evidence="5">
    <location>
        <begin position="185"/>
        <end position="208"/>
    </location>
</feature>
<comment type="caution">
    <text evidence="6">The sequence shown here is derived from an EMBL/GenBank/DDBJ whole genome shotgun (WGS) entry which is preliminary data.</text>
</comment>
<keyword evidence="7" id="KW-1185">Reference proteome</keyword>
<accession>A0AAD8LQ06</accession>
<dbReference type="InterPro" id="IPR036259">
    <property type="entry name" value="MFS_trans_sf"/>
</dbReference>
<sequence>MSAFIPHVIFHLIARLIVGITCCGINISSFSLGVEWSVPKYHMWPPALLTFASAIGMMLFAGIASLASDWLQFSLAISVPQIVCLPIYFYIPESPRWLTTNKRFSKLEEYRRSKEDSESLDLILNTIGCEPQNSIKLRYEDQTNSVLGYFKSGTILLRLCIMSCVSLASAQTYCGISYNVGSYGVNIYLGQFFSGLAECPLILMPFLLSRFGRRPFSVVSLLLSGTACLLSLLISEFCAIPALVMTLALIGKLCVQVSFCVSLLYSIELFPTVMRQKCVGFVFLWHRIGVQVQKQLQQVRIQTSRLLQRPGATSHRYPVAASTRAASIHEEIFADIMGFLQPLVDSMSSINAKLDALEKWPAATAAPPVPSTSSILQPAEAEAPQYNLASASAVAWPTTAIRRHSISPQLRRQIIEGLHIPTSRASRNPLPAATSSALPIILVQFNHSGILTFTSETITIFLFPLFVPICPEYSTTTVFSASQHSPSSLPTVHLTLRGMEKSPPPVSPNRLPITMDILFKVVSLLRRGILQYNHESILPLRDGSSILFPLWVCIRIQVAAAALQVSTNLNNEKKSHPELFLNNSEHQIQDAKPIDKITCMSTD</sequence>
<dbReference type="GO" id="GO:0016020">
    <property type="term" value="C:membrane"/>
    <property type="evidence" value="ECO:0007669"/>
    <property type="project" value="UniProtKB-SubCell"/>
</dbReference>
<dbReference type="AlphaFoldDB" id="A0AAD8LQ06"/>